<dbReference type="Proteomes" id="UP000249464">
    <property type="component" value="Unassembled WGS sequence"/>
</dbReference>
<reference evidence="3 4" key="1">
    <citation type="submission" date="2016-11" db="EMBL/GenBank/DDBJ databases">
        <authorList>
            <person name="Jaros S."/>
            <person name="Januszkiewicz K."/>
            <person name="Wedrychowicz H."/>
        </authorList>
    </citation>
    <scope>NUCLEOTIDE SEQUENCE [LARGE SCALE GENOMIC DNA]</scope>
</reference>
<evidence type="ECO:0000259" key="2">
    <source>
        <dbReference type="SMART" id="SM01017"/>
    </source>
</evidence>
<feature type="compositionally biased region" description="Low complexity" evidence="1">
    <location>
        <begin position="1"/>
        <end position="18"/>
    </location>
</feature>
<dbReference type="InterPro" id="IPR014756">
    <property type="entry name" value="Ig_E-set"/>
</dbReference>
<dbReference type="PANTHER" id="PTHR11188">
    <property type="entry name" value="ARRESTIN DOMAIN CONTAINING PROTEIN"/>
    <property type="match status" value="1"/>
</dbReference>
<feature type="region of interest" description="Disordered" evidence="1">
    <location>
        <begin position="686"/>
        <end position="708"/>
    </location>
</feature>
<feature type="region of interest" description="Disordered" evidence="1">
    <location>
        <begin position="1017"/>
        <end position="1072"/>
    </location>
</feature>
<dbReference type="InterPro" id="IPR014752">
    <property type="entry name" value="Arrestin-like_C"/>
</dbReference>
<feature type="region of interest" description="Disordered" evidence="1">
    <location>
        <begin position="1116"/>
        <end position="1165"/>
    </location>
</feature>
<feature type="domain" description="Arrestin C-terminal-like" evidence="2">
    <location>
        <begin position="792"/>
        <end position="1006"/>
    </location>
</feature>
<feature type="compositionally biased region" description="Low complexity" evidence="1">
    <location>
        <begin position="106"/>
        <end position="117"/>
    </location>
</feature>
<feature type="region of interest" description="Disordered" evidence="1">
    <location>
        <begin position="41"/>
        <end position="123"/>
    </location>
</feature>
<feature type="region of interest" description="Disordered" evidence="1">
    <location>
        <begin position="227"/>
        <end position="288"/>
    </location>
</feature>
<gene>
    <name evidence="3" type="primary">BQ5605_C007g04711</name>
    <name evidence="3" type="ORF">BQ5605_C007G04711</name>
</gene>
<dbReference type="GO" id="GO:0031625">
    <property type="term" value="F:ubiquitin protein ligase binding"/>
    <property type="evidence" value="ECO:0007669"/>
    <property type="project" value="TreeGrafter"/>
</dbReference>
<dbReference type="Gene3D" id="2.60.40.640">
    <property type="match status" value="2"/>
</dbReference>
<dbReference type="InterPro" id="IPR050357">
    <property type="entry name" value="Arrestin_domain-protein"/>
</dbReference>
<accession>A0A2X0N1V7</accession>
<feature type="compositionally biased region" description="Basic and acidic residues" evidence="1">
    <location>
        <begin position="246"/>
        <end position="256"/>
    </location>
</feature>
<feature type="compositionally biased region" description="Gly residues" evidence="1">
    <location>
        <begin position="1018"/>
        <end position="1031"/>
    </location>
</feature>
<sequence length="1165" mass="123121">MPPPSASTTTSHPSSHSTGVSIRLAEPYVLLVGGPELERARARRRRALRQTPIPAQASPSPSRTPSRAASPSHELGAVPGPGPSSTRGRTGGPRNGDPDFIAPNARGRSSTRTRSPSVAREASLSRALAQARVASTSRPPLRVAVNGQEGEAAAAEHDDEPAPAMLRGLLVLHLAKATRIREISVRLRGLARTDWPEGIGPRRMDIMEESILTNITSTFFSANETSMERRAASIGPGTGDYGSDTRFFEAGHDRSSRRAASVRPSRDLSQGRPYGTRDGSTGSNHADSAAMAGLGNLEEETTVGIPVSTLSHIASSEELESRDRHDIPPILPGEQAPAYELVPSLPNSPALRPTRSLGRDSPTPDSRRLLGNSRRPDRSPPPSRSSLGMTLHTNDTPDVRPSLDRASTSSSALSQESILAAQQSHSPHLYDKGMASSHSASSCDVSSASEVDTIHGPDGWSSAPVLGSVHSIGERGRPTTRSGGQSEDEAALASEITLPGVPSERSDSGGTARSGSAGPTFQSRASTRQSQPTIAGAARSRTRSGSVSGNSIRRTISGASAATSNTLTHSSLPPPPSGIASAFRNLSVGGAPRSSSKGGAPPRSSSRGGRFSLAGISEALRGKSTSRVQDSSNARNEMGVRGQSSSSSRRETSPDSSQPATGIITRDQSRGRKTALKVLRAALTAGGGGGFHEGDGGVEGDNDNSDDEVQATGWKEFRAGTYTYPISIAIPVRLPPTISASFGHVAYVLKATVHRAGALTSNLTTSTEIVLVSAPSQDDMEENESIVVERFWETQMKYNVALSGKVRPFLQEFGSSMHWSKADPYIGGVSQSFAIGSQIPVSIRLDPMAKIKVYRITAVLEQKTDYFASGRKLTRHETPKKFPLLRIEHKDPKEPLLPILSDDPKAITDHPLADFFINPDTSDDTTPALLDPLGPWHIESYLQLPTCASKIAFSTHHDQSNIATSHIIKVMLRVERGDDDYLDSKGNRKLWDVIIESPIHILACQCAQNALPAYSAASGGGTRGQNGGPVVGGTIQPCEVHSPPSMIGGPISSNGRRSPSTTRTDRSRSRVRTAAIVAAAAVAAAASPYPHRSESPHPSIPASELEQTNALFARLVAGEEMPSGEVPPTYGATMGGEGEEGEEEGRGRTPVGRGRTRTRDHSVEA</sequence>
<dbReference type="GO" id="GO:0005886">
    <property type="term" value="C:plasma membrane"/>
    <property type="evidence" value="ECO:0007669"/>
    <property type="project" value="TreeGrafter"/>
</dbReference>
<feature type="region of interest" description="Disordered" evidence="1">
    <location>
        <begin position="448"/>
        <end position="671"/>
    </location>
</feature>
<feature type="compositionally biased region" description="Polar residues" evidence="1">
    <location>
        <begin position="508"/>
        <end position="533"/>
    </location>
</feature>
<feature type="region of interest" description="Disordered" evidence="1">
    <location>
        <begin position="1"/>
        <end position="24"/>
    </location>
</feature>
<dbReference type="GO" id="GO:0005829">
    <property type="term" value="C:cytosol"/>
    <property type="evidence" value="ECO:0007669"/>
    <property type="project" value="TreeGrafter"/>
</dbReference>
<evidence type="ECO:0000256" key="1">
    <source>
        <dbReference type="SAM" id="MobiDB-lite"/>
    </source>
</evidence>
<feature type="compositionally biased region" description="Low complexity" evidence="1">
    <location>
        <begin position="1042"/>
        <end position="1062"/>
    </location>
</feature>
<feature type="compositionally biased region" description="Low complexity" evidence="1">
    <location>
        <begin position="404"/>
        <end position="424"/>
    </location>
</feature>
<evidence type="ECO:0000313" key="4">
    <source>
        <dbReference type="Proteomes" id="UP000249464"/>
    </source>
</evidence>
<feature type="compositionally biased region" description="Polar residues" evidence="1">
    <location>
        <begin position="543"/>
        <end position="562"/>
    </location>
</feature>
<dbReference type="GO" id="GO:0030674">
    <property type="term" value="F:protein-macromolecule adaptor activity"/>
    <property type="evidence" value="ECO:0007669"/>
    <property type="project" value="TreeGrafter"/>
</dbReference>
<feature type="compositionally biased region" description="Acidic residues" evidence="1">
    <location>
        <begin position="696"/>
        <end position="708"/>
    </location>
</feature>
<dbReference type="AlphaFoldDB" id="A0A2X0N1V7"/>
<feature type="compositionally biased region" description="Low complexity" evidence="1">
    <location>
        <begin position="54"/>
        <end position="72"/>
    </location>
</feature>
<keyword evidence="4" id="KW-1185">Reference proteome</keyword>
<name>A0A2X0N1V7_9BASI</name>
<protein>
    <submittedName>
        <fullName evidence="3">BQ5605_C007g04711 protein</fullName>
    </submittedName>
</protein>
<dbReference type="SMART" id="SM01017">
    <property type="entry name" value="Arrestin_C"/>
    <property type="match status" value="1"/>
</dbReference>
<dbReference type="EMBL" id="FQNC01000045">
    <property type="protein sequence ID" value="SGY62591.1"/>
    <property type="molecule type" value="Genomic_DNA"/>
</dbReference>
<dbReference type="PANTHER" id="PTHR11188:SF17">
    <property type="entry name" value="FI21816P1"/>
    <property type="match status" value="1"/>
</dbReference>
<evidence type="ECO:0000313" key="3">
    <source>
        <dbReference type="EMBL" id="SGY62591.1"/>
    </source>
</evidence>
<feature type="compositionally biased region" description="Low complexity" evidence="1">
    <location>
        <begin position="589"/>
        <end position="615"/>
    </location>
</feature>
<feature type="compositionally biased region" description="Polar residues" evidence="1">
    <location>
        <begin position="623"/>
        <end position="635"/>
    </location>
</feature>
<feature type="region of interest" description="Disordered" evidence="1">
    <location>
        <begin position="315"/>
        <end position="334"/>
    </location>
</feature>
<dbReference type="GO" id="GO:0070086">
    <property type="term" value="P:ubiquitin-dependent endocytosis"/>
    <property type="evidence" value="ECO:0007669"/>
    <property type="project" value="TreeGrafter"/>
</dbReference>
<dbReference type="SUPFAM" id="SSF81296">
    <property type="entry name" value="E set domains"/>
    <property type="match status" value="1"/>
</dbReference>
<proteinExistence type="predicted"/>
<organism evidence="3 4">
    <name type="scientific">Microbotryum silenes-dioicae</name>
    <dbReference type="NCBI Taxonomy" id="796604"/>
    <lineage>
        <taxon>Eukaryota</taxon>
        <taxon>Fungi</taxon>
        <taxon>Dikarya</taxon>
        <taxon>Basidiomycota</taxon>
        <taxon>Pucciniomycotina</taxon>
        <taxon>Microbotryomycetes</taxon>
        <taxon>Microbotryales</taxon>
        <taxon>Microbotryaceae</taxon>
        <taxon>Microbotryum</taxon>
    </lineage>
</organism>
<dbReference type="InterPro" id="IPR011022">
    <property type="entry name" value="Arrestin_C-like"/>
</dbReference>
<feature type="region of interest" description="Disordered" evidence="1">
    <location>
        <begin position="340"/>
        <end position="424"/>
    </location>
</feature>
<dbReference type="STRING" id="796604.A0A2X0N1V7"/>
<dbReference type="InterPro" id="IPR011021">
    <property type="entry name" value="Arrestin-like_N"/>
</dbReference>
<dbReference type="Pfam" id="PF02752">
    <property type="entry name" value="Arrestin_C"/>
    <property type="match status" value="1"/>
</dbReference>
<dbReference type="Pfam" id="PF00339">
    <property type="entry name" value="Arrestin_N"/>
    <property type="match status" value="1"/>
</dbReference>